<dbReference type="CDD" id="cd00383">
    <property type="entry name" value="trans_reg_C"/>
    <property type="match status" value="1"/>
</dbReference>
<dbReference type="Gene3D" id="3.40.50.2300">
    <property type="match status" value="1"/>
</dbReference>
<evidence type="ECO:0000256" key="5">
    <source>
        <dbReference type="ARBA" id="ARBA00023163"/>
    </source>
</evidence>
<dbReference type="SMART" id="SM00862">
    <property type="entry name" value="Trans_reg_C"/>
    <property type="match status" value="1"/>
</dbReference>
<dbReference type="PANTHER" id="PTHR48111">
    <property type="entry name" value="REGULATOR OF RPOS"/>
    <property type="match status" value="1"/>
</dbReference>
<feature type="domain" description="Response regulatory" evidence="8">
    <location>
        <begin position="3"/>
        <end position="116"/>
    </location>
</feature>
<name>A0ABV6KQS6_9BACI</name>
<evidence type="ECO:0000313" key="10">
    <source>
        <dbReference type="EMBL" id="MFC0475400.1"/>
    </source>
</evidence>
<feature type="domain" description="OmpR/PhoB-type" evidence="9">
    <location>
        <begin position="130"/>
        <end position="229"/>
    </location>
</feature>
<keyword evidence="1 6" id="KW-0597">Phosphoprotein</keyword>
<reference evidence="10 11" key="1">
    <citation type="submission" date="2024-09" db="EMBL/GenBank/DDBJ databases">
        <authorList>
            <person name="Sun Q."/>
            <person name="Mori K."/>
        </authorList>
    </citation>
    <scope>NUCLEOTIDE SEQUENCE [LARGE SCALE GENOMIC DNA]</scope>
    <source>
        <strain evidence="10 11">CGMCC 1.9126</strain>
    </source>
</reference>
<dbReference type="Gene3D" id="1.10.10.10">
    <property type="entry name" value="Winged helix-like DNA-binding domain superfamily/Winged helix DNA-binding domain"/>
    <property type="match status" value="1"/>
</dbReference>
<evidence type="ECO:0000259" key="9">
    <source>
        <dbReference type="PROSITE" id="PS51755"/>
    </source>
</evidence>
<evidence type="ECO:0000313" key="11">
    <source>
        <dbReference type="Proteomes" id="UP001589738"/>
    </source>
</evidence>
<evidence type="ECO:0000256" key="2">
    <source>
        <dbReference type="ARBA" id="ARBA00023012"/>
    </source>
</evidence>
<dbReference type="Pfam" id="PF00486">
    <property type="entry name" value="Trans_reg_C"/>
    <property type="match status" value="1"/>
</dbReference>
<dbReference type="InterPro" id="IPR039420">
    <property type="entry name" value="WalR-like"/>
</dbReference>
<dbReference type="PROSITE" id="PS51755">
    <property type="entry name" value="OMPR_PHOB"/>
    <property type="match status" value="1"/>
</dbReference>
<organism evidence="10 11">
    <name type="scientific">Robertmurraya beringensis</name>
    <dbReference type="NCBI Taxonomy" id="641660"/>
    <lineage>
        <taxon>Bacteria</taxon>
        <taxon>Bacillati</taxon>
        <taxon>Bacillota</taxon>
        <taxon>Bacilli</taxon>
        <taxon>Bacillales</taxon>
        <taxon>Bacillaceae</taxon>
        <taxon>Robertmurraya</taxon>
    </lineage>
</organism>
<dbReference type="PANTHER" id="PTHR48111:SF40">
    <property type="entry name" value="PHOSPHATE REGULON TRANSCRIPTIONAL REGULATORY PROTEIN PHOB"/>
    <property type="match status" value="1"/>
</dbReference>
<protein>
    <submittedName>
        <fullName evidence="10">Response regulator transcription factor</fullName>
    </submittedName>
</protein>
<dbReference type="Proteomes" id="UP001589738">
    <property type="component" value="Unassembled WGS sequence"/>
</dbReference>
<dbReference type="InterPro" id="IPR036388">
    <property type="entry name" value="WH-like_DNA-bd_sf"/>
</dbReference>
<evidence type="ECO:0000259" key="8">
    <source>
        <dbReference type="PROSITE" id="PS50110"/>
    </source>
</evidence>
<dbReference type="SMART" id="SM00448">
    <property type="entry name" value="REC"/>
    <property type="match status" value="1"/>
</dbReference>
<keyword evidence="2" id="KW-0902">Two-component regulatory system</keyword>
<gene>
    <name evidence="10" type="ORF">ACFFHF_09075</name>
</gene>
<keyword evidence="3" id="KW-0805">Transcription regulation</keyword>
<dbReference type="SUPFAM" id="SSF52172">
    <property type="entry name" value="CheY-like"/>
    <property type="match status" value="1"/>
</dbReference>
<sequence>MRTVVIAEDEVDIRNLLKLYLEQEYRVISFANGEEALAGIQEVMPDLVILDILLPGMNGFKVCERLREKQIHVPVIFLSAKREQSEKIRGLEIGADDYITKPFDPGELMARVKAHLRRSTQQTATEEESTHMIKWGELHIDIEQYVVTVKGNPIHLSTKEIQLLILLASNPRRVFNTVQLYDLIWGEGQYGDLKTVSVHISTLRKKIEQNPSKPEYIITVRGFGYKFLS</sequence>
<evidence type="ECO:0000256" key="3">
    <source>
        <dbReference type="ARBA" id="ARBA00023015"/>
    </source>
</evidence>
<keyword evidence="5" id="KW-0804">Transcription</keyword>
<evidence type="ECO:0000256" key="6">
    <source>
        <dbReference type="PROSITE-ProRule" id="PRU00169"/>
    </source>
</evidence>
<proteinExistence type="predicted"/>
<dbReference type="CDD" id="cd17574">
    <property type="entry name" value="REC_OmpR"/>
    <property type="match status" value="1"/>
</dbReference>
<accession>A0ABV6KQS6</accession>
<evidence type="ECO:0000256" key="7">
    <source>
        <dbReference type="PROSITE-ProRule" id="PRU01091"/>
    </source>
</evidence>
<dbReference type="InterPro" id="IPR011006">
    <property type="entry name" value="CheY-like_superfamily"/>
</dbReference>
<dbReference type="EMBL" id="JBHLUU010000026">
    <property type="protein sequence ID" value="MFC0475400.1"/>
    <property type="molecule type" value="Genomic_DNA"/>
</dbReference>
<dbReference type="Gene3D" id="6.10.250.690">
    <property type="match status" value="1"/>
</dbReference>
<dbReference type="InterPro" id="IPR001789">
    <property type="entry name" value="Sig_transdc_resp-reg_receiver"/>
</dbReference>
<comment type="caution">
    <text evidence="10">The sequence shown here is derived from an EMBL/GenBank/DDBJ whole genome shotgun (WGS) entry which is preliminary data.</text>
</comment>
<feature type="DNA-binding region" description="OmpR/PhoB-type" evidence="7">
    <location>
        <begin position="130"/>
        <end position="229"/>
    </location>
</feature>
<dbReference type="InterPro" id="IPR001867">
    <property type="entry name" value="OmpR/PhoB-type_DNA-bd"/>
</dbReference>
<evidence type="ECO:0000256" key="4">
    <source>
        <dbReference type="ARBA" id="ARBA00023125"/>
    </source>
</evidence>
<feature type="modified residue" description="4-aspartylphosphate" evidence="6">
    <location>
        <position position="51"/>
    </location>
</feature>
<evidence type="ECO:0000256" key="1">
    <source>
        <dbReference type="ARBA" id="ARBA00022553"/>
    </source>
</evidence>
<dbReference type="PROSITE" id="PS50110">
    <property type="entry name" value="RESPONSE_REGULATORY"/>
    <property type="match status" value="1"/>
</dbReference>
<dbReference type="Pfam" id="PF00072">
    <property type="entry name" value="Response_reg"/>
    <property type="match status" value="1"/>
</dbReference>
<keyword evidence="4 7" id="KW-0238">DNA-binding</keyword>
<dbReference type="RefSeq" id="WP_340902476.1">
    <property type="nucleotide sequence ID" value="NZ_JBHLUU010000026.1"/>
</dbReference>
<keyword evidence="11" id="KW-1185">Reference proteome</keyword>